<proteinExistence type="predicted"/>
<protein>
    <submittedName>
        <fullName evidence="2">Uncharacterized protein</fullName>
    </submittedName>
</protein>
<organism evidence="2 3">
    <name type="scientific">Mycena alexandri</name>
    <dbReference type="NCBI Taxonomy" id="1745969"/>
    <lineage>
        <taxon>Eukaryota</taxon>
        <taxon>Fungi</taxon>
        <taxon>Dikarya</taxon>
        <taxon>Basidiomycota</taxon>
        <taxon>Agaricomycotina</taxon>
        <taxon>Agaricomycetes</taxon>
        <taxon>Agaricomycetidae</taxon>
        <taxon>Agaricales</taxon>
        <taxon>Marasmiineae</taxon>
        <taxon>Mycenaceae</taxon>
        <taxon>Mycena</taxon>
    </lineage>
</organism>
<reference evidence="2" key="1">
    <citation type="submission" date="2023-03" db="EMBL/GenBank/DDBJ databases">
        <title>Massive genome expansion in bonnet fungi (Mycena s.s.) driven by repeated elements and novel gene families across ecological guilds.</title>
        <authorList>
            <consortium name="Lawrence Berkeley National Laboratory"/>
            <person name="Harder C.B."/>
            <person name="Miyauchi S."/>
            <person name="Viragh M."/>
            <person name="Kuo A."/>
            <person name="Thoen E."/>
            <person name="Andreopoulos B."/>
            <person name="Lu D."/>
            <person name="Skrede I."/>
            <person name="Drula E."/>
            <person name="Henrissat B."/>
            <person name="Morin E."/>
            <person name="Kohler A."/>
            <person name="Barry K."/>
            <person name="LaButti K."/>
            <person name="Morin E."/>
            <person name="Salamov A."/>
            <person name="Lipzen A."/>
            <person name="Mereny Z."/>
            <person name="Hegedus B."/>
            <person name="Baldrian P."/>
            <person name="Stursova M."/>
            <person name="Weitz H."/>
            <person name="Taylor A."/>
            <person name="Grigoriev I.V."/>
            <person name="Nagy L.G."/>
            <person name="Martin F."/>
            <person name="Kauserud H."/>
        </authorList>
    </citation>
    <scope>NUCLEOTIDE SEQUENCE</scope>
    <source>
        <strain evidence="2">CBHHK200</strain>
    </source>
</reference>
<name>A0AAD6TIJ8_9AGAR</name>
<comment type="caution">
    <text evidence="2">The sequence shown here is derived from an EMBL/GenBank/DDBJ whole genome shotgun (WGS) entry which is preliminary data.</text>
</comment>
<gene>
    <name evidence="2" type="ORF">C8F04DRAFT_1174631</name>
</gene>
<dbReference type="AlphaFoldDB" id="A0AAD6TIJ8"/>
<evidence type="ECO:0000313" key="3">
    <source>
        <dbReference type="Proteomes" id="UP001218188"/>
    </source>
</evidence>
<keyword evidence="3" id="KW-1185">Reference proteome</keyword>
<feature type="compositionally biased region" description="Basic and acidic residues" evidence="1">
    <location>
        <begin position="68"/>
        <end position="82"/>
    </location>
</feature>
<sequence length="498" mass="53497">MESPFDSECDYKQQPHHGRTAVQRLELELGNTRASIIPLVQLREHFRWAANIKAEIEQSNLPLVQHIRGPDKGTGELARRDGSASGGKQKPLSVSHVRAAQGHMEIYLNSSLGFLGEVRELFLRAVQIGDTSNGVGLTKKGFGKTATDASKSLFSPRLRHGGTSVGMLTGMRGANGPADESLEPRGDHSHALRAKVRVQENVQSLPESEFALFFVFVDEISTSYFVGQSSGGIISVPALLPGVSVAPLLKISGNQPLSGSLGTTRLPPAFRVNRHGGSIWSENAISQSVLPASAEVPKSAAFPALPSLLSLAWSSILLWVQLSQHRSIAPTDVTFEASIARGGARGQIGLERPLTRQESTYKDARGAVGMRKPTGMIGGGGVNQKTRLEVTIAAVLVGVREGGIIVNDAPPRGRRAQIAGGPSVVESSTEVVRQMFIVWSVNGIGGADDSGEGMRRITVTVVSAKRPRQHPFVYLPIREVLRLYFAVEDPHMPVHRPT</sequence>
<dbReference type="EMBL" id="JARJCM010000006">
    <property type="protein sequence ID" value="KAJ7044883.1"/>
    <property type="molecule type" value="Genomic_DNA"/>
</dbReference>
<evidence type="ECO:0000256" key="1">
    <source>
        <dbReference type="SAM" id="MobiDB-lite"/>
    </source>
</evidence>
<accession>A0AAD6TIJ8</accession>
<evidence type="ECO:0000313" key="2">
    <source>
        <dbReference type="EMBL" id="KAJ7044883.1"/>
    </source>
</evidence>
<dbReference type="Proteomes" id="UP001218188">
    <property type="component" value="Unassembled WGS sequence"/>
</dbReference>
<feature type="region of interest" description="Disordered" evidence="1">
    <location>
        <begin position="65"/>
        <end position="96"/>
    </location>
</feature>